<dbReference type="SUPFAM" id="SSF51206">
    <property type="entry name" value="cAMP-binding domain-like"/>
    <property type="match status" value="3"/>
</dbReference>
<evidence type="ECO:0000256" key="12">
    <source>
        <dbReference type="ARBA" id="ARBA00023136"/>
    </source>
</evidence>
<feature type="region of interest" description="Disordered" evidence="15">
    <location>
        <begin position="760"/>
        <end position="842"/>
    </location>
</feature>
<protein>
    <recommendedName>
        <fullName evidence="4 14">Lysophospholipase NTE1</fullName>
        <ecNumber evidence="3 14">3.1.1.5</ecNumber>
    </recommendedName>
    <alternativeName>
        <fullName evidence="14">Intracellular phospholipase B</fullName>
    </alternativeName>
</protein>
<dbReference type="Gene3D" id="3.40.1090.10">
    <property type="entry name" value="Cytosolic phospholipase A2 catalytic domain"/>
    <property type="match status" value="1"/>
</dbReference>
<dbReference type="GO" id="GO:0004622">
    <property type="term" value="F:phosphatidylcholine lysophospholipase activity"/>
    <property type="evidence" value="ECO:0007669"/>
    <property type="project" value="UniProtKB-EC"/>
</dbReference>
<keyword evidence="8 14" id="KW-0256">Endoplasmic reticulum</keyword>
<keyword evidence="10 14" id="KW-1133">Transmembrane helix</keyword>
<evidence type="ECO:0000256" key="8">
    <source>
        <dbReference type="ARBA" id="ARBA00022824"/>
    </source>
</evidence>
<feature type="short sequence motif" description="GXGXXG" evidence="13">
    <location>
        <begin position="1297"/>
        <end position="1302"/>
    </location>
</feature>
<dbReference type="PROSITE" id="PS50042">
    <property type="entry name" value="CNMP_BINDING_3"/>
    <property type="match status" value="2"/>
</dbReference>
<feature type="domain" description="Cyclic nucleotide-binding" evidence="16">
    <location>
        <begin position="148"/>
        <end position="196"/>
    </location>
</feature>
<feature type="region of interest" description="Disordered" evidence="15">
    <location>
        <begin position="659"/>
        <end position="720"/>
    </location>
</feature>
<dbReference type="EMBL" id="JANBPT010001095">
    <property type="protein sequence ID" value="KAJ1910102.1"/>
    <property type="molecule type" value="Genomic_DNA"/>
</dbReference>
<proteinExistence type="inferred from homology"/>
<dbReference type="GO" id="GO:0005789">
    <property type="term" value="C:endoplasmic reticulum membrane"/>
    <property type="evidence" value="ECO:0007669"/>
    <property type="project" value="UniProtKB-SubCell"/>
</dbReference>
<comment type="catalytic activity">
    <reaction evidence="14">
        <text>a 1-acyl-sn-glycero-3-phosphocholine + H2O = sn-glycerol 3-phosphocholine + a fatty acid + H(+)</text>
        <dbReference type="Rhea" id="RHEA:15177"/>
        <dbReference type="ChEBI" id="CHEBI:15377"/>
        <dbReference type="ChEBI" id="CHEBI:15378"/>
        <dbReference type="ChEBI" id="CHEBI:16870"/>
        <dbReference type="ChEBI" id="CHEBI:28868"/>
        <dbReference type="ChEBI" id="CHEBI:58168"/>
        <dbReference type="EC" id="3.1.1.5"/>
    </reaction>
</comment>
<evidence type="ECO:0000256" key="13">
    <source>
        <dbReference type="PROSITE-ProRule" id="PRU01161"/>
    </source>
</evidence>
<feature type="short sequence motif" description="DGA/G" evidence="13">
    <location>
        <begin position="1444"/>
        <end position="1446"/>
    </location>
</feature>
<evidence type="ECO:0000256" key="2">
    <source>
        <dbReference type="ARBA" id="ARBA00006636"/>
    </source>
</evidence>
<keyword evidence="6" id="KW-0677">Repeat</keyword>
<dbReference type="PANTHER" id="PTHR14226">
    <property type="entry name" value="NEUROPATHY TARGET ESTERASE/SWISS CHEESE D.MELANOGASTER"/>
    <property type="match status" value="1"/>
</dbReference>
<dbReference type="GO" id="GO:0046470">
    <property type="term" value="P:phosphatidylcholine metabolic process"/>
    <property type="evidence" value="ECO:0007669"/>
    <property type="project" value="InterPro"/>
</dbReference>
<name>A0A9W7ZQF1_9FUNG</name>
<dbReference type="InterPro" id="IPR018490">
    <property type="entry name" value="cNMP-bd_dom_sf"/>
</dbReference>
<evidence type="ECO:0000256" key="6">
    <source>
        <dbReference type="ARBA" id="ARBA00022737"/>
    </source>
</evidence>
<evidence type="ECO:0000256" key="5">
    <source>
        <dbReference type="ARBA" id="ARBA00022692"/>
    </source>
</evidence>
<evidence type="ECO:0000256" key="9">
    <source>
        <dbReference type="ARBA" id="ARBA00022963"/>
    </source>
</evidence>
<dbReference type="InterPro" id="IPR014710">
    <property type="entry name" value="RmlC-like_jellyroll"/>
</dbReference>
<dbReference type="InterPro" id="IPR050301">
    <property type="entry name" value="NTE"/>
</dbReference>
<feature type="compositionally biased region" description="Low complexity" evidence="15">
    <location>
        <begin position="211"/>
        <end position="228"/>
    </location>
</feature>
<dbReference type="GO" id="GO:0016042">
    <property type="term" value="P:lipid catabolic process"/>
    <property type="evidence" value="ECO:0007669"/>
    <property type="project" value="UniProtKB-UniRule"/>
</dbReference>
<dbReference type="PROSITE" id="PS01237">
    <property type="entry name" value="UPF0028"/>
    <property type="match status" value="1"/>
</dbReference>
<evidence type="ECO:0000256" key="1">
    <source>
        <dbReference type="ARBA" id="ARBA00004586"/>
    </source>
</evidence>
<feature type="compositionally biased region" description="Polar residues" evidence="15">
    <location>
        <begin position="761"/>
        <end position="773"/>
    </location>
</feature>
<reference evidence="18" key="1">
    <citation type="submission" date="2022-07" db="EMBL/GenBank/DDBJ databases">
        <title>Phylogenomic reconstructions and comparative analyses of Kickxellomycotina fungi.</title>
        <authorList>
            <person name="Reynolds N.K."/>
            <person name="Stajich J.E."/>
            <person name="Barry K."/>
            <person name="Grigoriev I.V."/>
            <person name="Crous P."/>
            <person name="Smith M.E."/>
        </authorList>
    </citation>
    <scope>NUCLEOTIDE SEQUENCE</scope>
    <source>
        <strain evidence="18">RSA 861</strain>
    </source>
</reference>
<comment type="function">
    <text evidence="14">Intracellular phospholipase B that catalyzes the double deacylation of phosphatidylcholine (PC) to glycerophosphocholine (GroPCho). Plays an important role in membrane lipid homeostasis.</text>
</comment>
<dbReference type="SUPFAM" id="SSF52151">
    <property type="entry name" value="FabD/lysophospholipase-like"/>
    <property type="match status" value="1"/>
</dbReference>
<dbReference type="CDD" id="cd00038">
    <property type="entry name" value="CAP_ED"/>
    <property type="match status" value="3"/>
</dbReference>
<dbReference type="PANTHER" id="PTHR14226:SF29">
    <property type="entry name" value="NEUROPATHY TARGET ESTERASE SWS"/>
    <property type="match status" value="1"/>
</dbReference>
<feature type="transmembrane region" description="Helical" evidence="14">
    <location>
        <begin position="68"/>
        <end position="88"/>
    </location>
</feature>
<dbReference type="InterPro" id="IPR016035">
    <property type="entry name" value="Acyl_Trfase/lysoPLipase"/>
</dbReference>
<dbReference type="Gene3D" id="2.60.120.10">
    <property type="entry name" value="Jelly Rolls"/>
    <property type="match status" value="3"/>
</dbReference>
<keyword evidence="5 14" id="KW-0812">Transmembrane</keyword>
<dbReference type="FunFam" id="3.40.1090.10:FF:000007">
    <property type="entry name" value="Lysophospholipase NTE1"/>
    <property type="match status" value="1"/>
</dbReference>
<evidence type="ECO:0000256" key="15">
    <source>
        <dbReference type="SAM" id="MobiDB-lite"/>
    </source>
</evidence>
<feature type="transmembrane region" description="Helical" evidence="14">
    <location>
        <begin position="37"/>
        <end position="56"/>
    </location>
</feature>
<evidence type="ECO:0000313" key="18">
    <source>
        <dbReference type="EMBL" id="KAJ1910102.1"/>
    </source>
</evidence>
<comment type="similarity">
    <text evidence="2 14">Belongs to the NTE family.</text>
</comment>
<evidence type="ECO:0000256" key="4">
    <source>
        <dbReference type="ARBA" id="ARBA00018317"/>
    </source>
</evidence>
<dbReference type="InterPro" id="IPR002641">
    <property type="entry name" value="PNPLA_dom"/>
</dbReference>
<dbReference type="EC" id="3.1.1.5" evidence="3 14"/>
<dbReference type="Pfam" id="PF24179">
    <property type="entry name" value="NTE_Ploop"/>
    <property type="match status" value="1"/>
</dbReference>
<dbReference type="InterPro" id="IPR001423">
    <property type="entry name" value="LysoPLipase_patatin_CS"/>
</dbReference>
<feature type="region of interest" description="Disordered" evidence="15">
    <location>
        <begin position="204"/>
        <end position="228"/>
    </location>
</feature>
<evidence type="ECO:0000256" key="3">
    <source>
        <dbReference type="ARBA" id="ARBA00013274"/>
    </source>
</evidence>
<gene>
    <name evidence="18" type="primary">NTE1_1</name>
    <name evidence="18" type="ORF">IWQ60_010836</name>
</gene>
<evidence type="ECO:0000313" key="19">
    <source>
        <dbReference type="Proteomes" id="UP001150569"/>
    </source>
</evidence>
<feature type="active site" description="Proton acceptor" evidence="13">
    <location>
        <position position="1444"/>
    </location>
</feature>
<keyword evidence="19" id="KW-1185">Reference proteome</keyword>
<feature type="active site" description="Nucleophile" evidence="13">
    <location>
        <position position="1326"/>
    </location>
</feature>
<feature type="domain" description="Cyclic nucleotide-binding" evidence="16">
    <location>
        <begin position="893"/>
        <end position="1004"/>
    </location>
</feature>
<keyword evidence="7 13" id="KW-0378">Hydrolase</keyword>
<keyword evidence="11 13" id="KW-0443">Lipid metabolism</keyword>
<dbReference type="PROSITE" id="PS51635">
    <property type="entry name" value="PNPLA"/>
    <property type="match status" value="1"/>
</dbReference>
<sequence length="1553" mass="168712">MASLTAHAVQALATEAPAEFVGDGVSPGALSWLTHMVYGVLTWVTITVPTQVYSFLSLTVTLTFHFKTILIAAALFLAAVYGLVRYYFLTVYSRLPKPPAAPDGAHEAFDLHPDSFLDEDHVDTDEPGPKSGSFPHDFLSVFLSSIQIFGYLEQPVFHELARHLQTRRLLAGETMFYDDHEDRSFYMVVDGSVQVYLKPEPHRVAPRTRSFRPTPFPDAAPAADIPAPVLSHSGTASYEDLSGAVPASALGTDDPLVAEVPPDHLARESSQTEAAEDYLSGPDVSPSDSEDDTHTDPFDRHQLLTEVNAGQTLSSLFTILSLLTDNVPLRHRPTDAAPSREASTASLATETSGTTKSRPVDPFFPGLRTEATLLSTDDPARPVRPVDASRAVHPDIIARASVDTTLAVIPVEAFHRLNKKYPNASAHIVQVILTRLQRATFMILHNYLGAHQELHALERAIMQSCHYRVPPALASALSLNHLRAHFLQARVTTDLIPGATFTRNSKVAPHASRTPALRSRFNAARQNSGTGVPSTPAAYATGYCGRAGLSGLYTPTTTTVAPTAPTEFPFHLPGRTQPPMPFSEFEKGLADASRGAATSSGPAPDFLAEPLTLQAENFSGREAFDAVKDLVLESMFLSLGLSRVPTVAGPLARTMSPMNPSSHLAWRTTAGAPKSPLRLSTGPVPHPARFTLGHSPYAPEVEPSDSDSGASTPSIRGPGPDLRRELELLYLPKGTSLIQQHEHAPGIFFVIDGMLGAFQDAPNTGKPQDTAGNKSPKAGAATRRGPEPFSPMNPTTPGAGGYPTGIPPRSTRHSRFSAAANADPASAHATPPAAARSRPPPPLFNIKPGGLAGYLSVISDYPSFVHVTTLCDSVVGFIPRKALERILDQHPAILLTMAKRLVTRLSPLVLYIDYAIDWGQANPGQVVYREGAPADAIHVVLNGRLRAIRRKPKPDSGFDVMLEFGQGESIGELEVLSDTPRRFTLHAIRATEYVRLPKMLFNALATRHPEITFQIARLLALRTNQLVQHQLDPHPSASPSLSPGLGSAGLSMLALGKNNVNLKTVGILPIHRTVPVAEFAAHLREALTGIGTSTALLNSTTASTVLGRRAFSRMGRLKFMSWLAEQEQKHQLILYLADGGTNSAWTQQCIRQADCILLVGLGEGDPSVGEYERLLVSMKTTARKELVLLHENRHCAKGTTRSWLKHRLWIHAHHHVQMALPGLAHLNPAATAFHHPHAGGVQLRYALSTIKVRFKKYYSRFIPETPPTPSAYLGHRSDFSRLARRLCGKSVGLVLGGGGARGIAHIGVIRALEEAGIPIDLVGGTSIGAFVGGLYARDSDTWAILGWARMFSARMSSLWRQVLDLTYPVTSYVTGHEFNRSIWKVFGDHQIEDMWLPYYCITANITFSREEVHQTGYLWRYVRASMSLSGFLPPLCDNGNMLLDGGYLDNLPVQVMKSLGARTIFAVDVAAEDDTSPMDFGDAVSGWRILINRWNPFAATKIPSLAEVQSRLAYVSSVKQLEEAKTTPGCIYVKPPVQQFGVLQFGSFDEILK</sequence>
<accession>A0A9W7ZQF1</accession>
<organism evidence="18 19">
    <name type="scientific">Tieghemiomyces parasiticus</name>
    <dbReference type="NCBI Taxonomy" id="78921"/>
    <lineage>
        <taxon>Eukaryota</taxon>
        <taxon>Fungi</taxon>
        <taxon>Fungi incertae sedis</taxon>
        <taxon>Zoopagomycota</taxon>
        <taxon>Kickxellomycotina</taxon>
        <taxon>Dimargaritomycetes</taxon>
        <taxon>Dimargaritales</taxon>
        <taxon>Dimargaritaceae</taxon>
        <taxon>Tieghemiomyces</taxon>
    </lineage>
</organism>
<feature type="short sequence motif" description="GXSXG" evidence="13">
    <location>
        <begin position="1324"/>
        <end position="1328"/>
    </location>
</feature>
<evidence type="ECO:0000256" key="14">
    <source>
        <dbReference type="RuleBase" id="RU362043"/>
    </source>
</evidence>
<evidence type="ECO:0000259" key="17">
    <source>
        <dbReference type="PROSITE" id="PS51635"/>
    </source>
</evidence>
<dbReference type="SMART" id="SM00100">
    <property type="entry name" value="cNMP"/>
    <property type="match status" value="1"/>
</dbReference>
<comment type="caution">
    <text evidence="18">The sequence shown here is derived from an EMBL/GenBank/DDBJ whole genome shotgun (WGS) entry which is preliminary data.</text>
</comment>
<feature type="domain" description="PNPLA" evidence="17">
    <location>
        <begin position="1293"/>
        <end position="1457"/>
    </location>
</feature>
<feature type="region of interest" description="Disordered" evidence="15">
    <location>
        <begin position="331"/>
        <end position="364"/>
    </location>
</feature>
<evidence type="ECO:0000256" key="11">
    <source>
        <dbReference type="ARBA" id="ARBA00023098"/>
    </source>
</evidence>
<feature type="compositionally biased region" description="Polar residues" evidence="15">
    <location>
        <begin position="341"/>
        <end position="357"/>
    </location>
</feature>
<evidence type="ECO:0000256" key="7">
    <source>
        <dbReference type="ARBA" id="ARBA00022801"/>
    </source>
</evidence>
<dbReference type="InterPro" id="IPR056556">
    <property type="entry name" value="NTE1_P-loop_dom"/>
</dbReference>
<dbReference type="Pfam" id="PF00027">
    <property type="entry name" value="cNMP_binding"/>
    <property type="match status" value="1"/>
</dbReference>
<feature type="region of interest" description="Disordered" evidence="15">
    <location>
        <begin position="265"/>
        <end position="297"/>
    </location>
</feature>
<evidence type="ECO:0000256" key="10">
    <source>
        <dbReference type="ARBA" id="ARBA00022989"/>
    </source>
</evidence>
<feature type="non-terminal residue" evidence="18">
    <location>
        <position position="1553"/>
    </location>
</feature>
<evidence type="ECO:0000259" key="16">
    <source>
        <dbReference type="PROSITE" id="PS50042"/>
    </source>
</evidence>
<feature type="compositionally biased region" description="Low complexity" evidence="15">
    <location>
        <begin position="818"/>
        <end position="837"/>
    </location>
</feature>
<dbReference type="OrthoDB" id="421051at2759"/>
<dbReference type="Pfam" id="PF01734">
    <property type="entry name" value="Patatin"/>
    <property type="match status" value="1"/>
</dbReference>
<comment type="subcellular location">
    <subcellularLocation>
        <location evidence="1 14">Endoplasmic reticulum membrane</location>
    </subcellularLocation>
</comment>
<keyword evidence="9 13" id="KW-0442">Lipid degradation</keyword>
<dbReference type="InterPro" id="IPR000595">
    <property type="entry name" value="cNMP-bd_dom"/>
</dbReference>
<keyword evidence="12 14" id="KW-0472">Membrane</keyword>
<dbReference type="Proteomes" id="UP001150569">
    <property type="component" value="Unassembled WGS sequence"/>
</dbReference>